<dbReference type="CDD" id="cd07890">
    <property type="entry name" value="CYTH-like_AC_IV-like"/>
    <property type="match status" value="1"/>
</dbReference>
<dbReference type="NCBIfam" id="TIGR00318">
    <property type="entry name" value="cyaB"/>
    <property type="match status" value="1"/>
</dbReference>
<evidence type="ECO:0000259" key="1">
    <source>
        <dbReference type="PROSITE" id="PS51707"/>
    </source>
</evidence>
<comment type="caution">
    <text evidence="2">The sequence shown here is derived from an EMBL/GenBank/DDBJ whole genome shotgun (WGS) entry which is preliminary data.</text>
</comment>
<reference evidence="2 3" key="1">
    <citation type="journal article" date="2016" name="ISME J.">
        <title>Chasing the elusive Euryarchaeota class WSA2: genomes reveal a uniquely fastidious methyl-reducing methanogen.</title>
        <authorList>
            <person name="Nobu M.K."/>
            <person name="Narihiro T."/>
            <person name="Kuroda K."/>
            <person name="Mei R."/>
            <person name="Liu W.T."/>
        </authorList>
    </citation>
    <scope>NUCLEOTIDE SEQUENCE [LARGE SCALE GENOMIC DNA]</scope>
    <source>
        <strain evidence="2">U1lsi0528_Bin055</strain>
    </source>
</reference>
<dbReference type="STRING" id="1705564.APG08_00245"/>
<gene>
    <name evidence="2" type="ORF">AMQ22_01948</name>
</gene>
<dbReference type="AlphaFoldDB" id="A0A150IRU7"/>
<organism evidence="2 3">
    <name type="scientific">Candidatus Methanofastidiosum methylothiophilum</name>
    <dbReference type="NCBI Taxonomy" id="1705564"/>
    <lineage>
        <taxon>Archaea</taxon>
        <taxon>Methanobacteriati</taxon>
        <taxon>Methanobacteriota</taxon>
        <taxon>Stenosarchaea group</taxon>
        <taxon>Candidatus Methanofastidiosia</taxon>
        <taxon>Candidatus Methanofastidiosales</taxon>
        <taxon>Candidatus Methanofastidiosaceae</taxon>
        <taxon>Candidatus Methanofastidiosum</taxon>
    </lineage>
</organism>
<dbReference type="PANTHER" id="PTHR21028">
    <property type="entry name" value="SI:CH211-156B7.4"/>
    <property type="match status" value="1"/>
</dbReference>
<proteinExistence type="predicted"/>
<dbReference type="PANTHER" id="PTHR21028:SF2">
    <property type="entry name" value="CYTH DOMAIN-CONTAINING PROTEIN"/>
    <property type="match status" value="1"/>
</dbReference>
<dbReference type="Pfam" id="PF01928">
    <property type="entry name" value="CYTH"/>
    <property type="match status" value="1"/>
</dbReference>
<evidence type="ECO:0000313" key="2">
    <source>
        <dbReference type="EMBL" id="KYC47642.1"/>
    </source>
</evidence>
<dbReference type="SUPFAM" id="SSF55154">
    <property type="entry name" value="CYTH-like phosphatases"/>
    <property type="match status" value="1"/>
</dbReference>
<dbReference type="InterPro" id="IPR008173">
    <property type="entry name" value="Adenylyl_cyclase_CyaB"/>
</dbReference>
<dbReference type="InterPro" id="IPR023577">
    <property type="entry name" value="CYTH_domain"/>
</dbReference>
<dbReference type="Gene3D" id="2.40.320.10">
    <property type="entry name" value="Hypothetical Protein Pfu-838710-001"/>
    <property type="match status" value="1"/>
</dbReference>
<dbReference type="SMART" id="SM01118">
    <property type="entry name" value="CYTH"/>
    <property type="match status" value="1"/>
</dbReference>
<accession>A0A150IRU7</accession>
<evidence type="ECO:0000313" key="3">
    <source>
        <dbReference type="Proteomes" id="UP000075398"/>
    </source>
</evidence>
<name>A0A150IRU7_9EURY</name>
<dbReference type="PATRIC" id="fig|1705409.3.peg.2067"/>
<dbReference type="Proteomes" id="UP000075398">
    <property type="component" value="Unassembled WGS sequence"/>
</dbReference>
<dbReference type="PROSITE" id="PS51707">
    <property type="entry name" value="CYTH"/>
    <property type="match status" value="1"/>
</dbReference>
<feature type="domain" description="CYTH" evidence="1">
    <location>
        <begin position="1"/>
        <end position="166"/>
    </location>
</feature>
<dbReference type="InterPro" id="IPR033469">
    <property type="entry name" value="CYTH-like_dom_sf"/>
</dbReference>
<protein>
    <submittedName>
        <fullName evidence="2">CYTH domain protein</fullName>
    </submittedName>
</protein>
<dbReference type="EMBL" id="LNGC01000146">
    <property type="protein sequence ID" value="KYC47642.1"/>
    <property type="molecule type" value="Genomic_DNA"/>
</dbReference>
<sequence length="169" mass="20186">MLELEMKAKIDKYTKGRIDQILRKAEFLEEKVEEDTYFSSPIRDFKETDEALRIRYSGEKAILTYKGPKLDKISKSREEIEAFVSGDIEQILQKLGYKKILNVRKKRKVYLYKDYTVSIDDVEDLGEYIEIELKSENLQDIKRIENLFEVLFLESERRSYLELLLLKKK</sequence>